<evidence type="ECO:0000259" key="2">
    <source>
        <dbReference type="Pfam" id="PF07603"/>
    </source>
</evidence>
<sequence length="428" mass="44772">MIHGYEAYTGLSLRATYTPAQGAVCGPDDDHTVTAGPQPGATKEVAGCRSIFVENGVIVPATGSLELVARERIVFRPGVRVVAGGQLSARVDSTYPSSASPALAEQGSVAVGAPGAESTRATRWWIPEADDARRREGVAATATEERAGAPISIGDGDPGSVEESDLTAPAGLDAIPGDGSVALRWETVPEADRYHVYWSRNPGIHPFTAASYEGFLGNVPDARAIVADLENDRDYFFVVTATRGGRESAASIEVGATPEAGPVLIAGRYALEALDAPTVVDLDTGLEWRRCALGQQWDGAACTGSAGSYSHAEAQQATAAFNRSRASEEPEWRLPEVGELQGLVYCTSGTPAHFPDGTGCWGSHGIPTLEPTVFPTGSAAGGWFWSRSTHTDGQAWGVDFNRGTAQPYQASAFSGVRLVRPASPAGDQ</sequence>
<dbReference type="SUPFAM" id="SSF49265">
    <property type="entry name" value="Fibronectin type III"/>
    <property type="match status" value="1"/>
</dbReference>
<dbReference type="InterPro" id="IPR011460">
    <property type="entry name" value="Lcl_C"/>
</dbReference>
<dbReference type="InterPro" id="IPR036116">
    <property type="entry name" value="FN3_sf"/>
</dbReference>
<gene>
    <name evidence="3" type="ORF">THITH_09830</name>
</gene>
<feature type="region of interest" description="Disordered" evidence="1">
    <location>
        <begin position="93"/>
        <end position="117"/>
    </location>
</feature>
<name>W0DND7_9GAMM</name>
<dbReference type="EMBL" id="CP007029">
    <property type="protein sequence ID" value="AHE98508.1"/>
    <property type="molecule type" value="Genomic_DNA"/>
</dbReference>
<dbReference type="AlphaFoldDB" id="W0DND7"/>
<dbReference type="InterPro" id="IPR013783">
    <property type="entry name" value="Ig-like_fold"/>
</dbReference>
<evidence type="ECO:0000313" key="3">
    <source>
        <dbReference type="EMBL" id="AHE98508.1"/>
    </source>
</evidence>
<dbReference type="KEGG" id="tti:THITH_09830"/>
<feature type="compositionally biased region" description="Basic and acidic residues" evidence="1">
    <location>
        <begin position="135"/>
        <end position="147"/>
    </location>
</feature>
<evidence type="ECO:0000256" key="1">
    <source>
        <dbReference type="SAM" id="MobiDB-lite"/>
    </source>
</evidence>
<dbReference type="HOGENOM" id="CLU_640819_0_0_6"/>
<dbReference type="Proteomes" id="UP000005289">
    <property type="component" value="Chromosome"/>
</dbReference>
<dbReference type="CDD" id="cd00063">
    <property type="entry name" value="FN3"/>
    <property type="match status" value="1"/>
</dbReference>
<evidence type="ECO:0000313" key="4">
    <source>
        <dbReference type="Proteomes" id="UP000005289"/>
    </source>
</evidence>
<feature type="region of interest" description="Disordered" evidence="1">
    <location>
        <begin position="135"/>
        <end position="173"/>
    </location>
</feature>
<dbReference type="InterPro" id="IPR003961">
    <property type="entry name" value="FN3_dom"/>
</dbReference>
<reference evidence="3 4" key="1">
    <citation type="submission" date="2013-12" db="EMBL/GenBank/DDBJ databases">
        <authorList>
            <consortium name="DOE Joint Genome Institute"/>
            <person name="Muyzer G."/>
            <person name="Huntemann M."/>
            <person name="Han J."/>
            <person name="Chen A."/>
            <person name="Kyrpides N."/>
            <person name="Mavromatis K."/>
            <person name="Markowitz V."/>
            <person name="Palaniappan K."/>
            <person name="Ivanova N."/>
            <person name="Schaumberg A."/>
            <person name="Pati A."/>
            <person name="Liolios K."/>
            <person name="Nordberg H.P."/>
            <person name="Cantor M.N."/>
            <person name="Hua S.X."/>
            <person name="Woyke T."/>
        </authorList>
    </citation>
    <scope>NUCLEOTIDE SEQUENCE [LARGE SCALE GENOMIC DNA]</scope>
    <source>
        <strain evidence="3 4">ARh 1</strain>
    </source>
</reference>
<organism evidence="3 4">
    <name type="scientific">Thioalkalivibrio paradoxus ARh 1</name>
    <dbReference type="NCBI Taxonomy" id="713585"/>
    <lineage>
        <taxon>Bacteria</taxon>
        <taxon>Pseudomonadati</taxon>
        <taxon>Pseudomonadota</taxon>
        <taxon>Gammaproteobacteria</taxon>
        <taxon>Chromatiales</taxon>
        <taxon>Ectothiorhodospiraceae</taxon>
        <taxon>Thioalkalivibrio</taxon>
    </lineage>
</organism>
<protein>
    <recommendedName>
        <fullName evidence="2">Lcl C-terminal domain-containing protein</fullName>
    </recommendedName>
</protein>
<proteinExistence type="predicted"/>
<feature type="domain" description="Lcl C-terminal" evidence="2">
    <location>
        <begin position="278"/>
        <end position="420"/>
    </location>
</feature>
<keyword evidence="4" id="KW-1185">Reference proteome</keyword>
<accession>W0DND7</accession>
<dbReference type="Gene3D" id="2.60.40.10">
    <property type="entry name" value="Immunoglobulins"/>
    <property type="match status" value="1"/>
</dbReference>
<dbReference type="STRING" id="713585.THITH_09830"/>
<dbReference type="Pfam" id="PF07603">
    <property type="entry name" value="Lcl_C"/>
    <property type="match status" value="1"/>
</dbReference>